<evidence type="ECO:0000313" key="1">
    <source>
        <dbReference type="EMBL" id="KAJ7038517.1"/>
    </source>
</evidence>
<organism evidence="1 2">
    <name type="scientific">Mycena alexandri</name>
    <dbReference type="NCBI Taxonomy" id="1745969"/>
    <lineage>
        <taxon>Eukaryota</taxon>
        <taxon>Fungi</taxon>
        <taxon>Dikarya</taxon>
        <taxon>Basidiomycota</taxon>
        <taxon>Agaricomycotina</taxon>
        <taxon>Agaricomycetes</taxon>
        <taxon>Agaricomycetidae</taxon>
        <taxon>Agaricales</taxon>
        <taxon>Marasmiineae</taxon>
        <taxon>Mycenaceae</taxon>
        <taxon>Mycena</taxon>
    </lineage>
</organism>
<reference evidence="1" key="1">
    <citation type="submission" date="2023-03" db="EMBL/GenBank/DDBJ databases">
        <title>Massive genome expansion in bonnet fungi (Mycena s.s.) driven by repeated elements and novel gene families across ecological guilds.</title>
        <authorList>
            <consortium name="Lawrence Berkeley National Laboratory"/>
            <person name="Harder C.B."/>
            <person name="Miyauchi S."/>
            <person name="Viragh M."/>
            <person name="Kuo A."/>
            <person name="Thoen E."/>
            <person name="Andreopoulos B."/>
            <person name="Lu D."/>
            <person name="Skrede I."/>
            <person name="Drula E."/>
            <person name="Henrissat B."/>
            <person name="Morin E."/>
            <person name="Kohler A."/>
            <person name="Barry K."/>
            <person name="LaButti K."/>
            <person name="Morin E."/>
            <person name="Salamov A."/>
            <person name="Lipzen A."/>
            <person name="Mereny Z."/>
            <person name="Hegedus B."/>
            <person name="Baldrian P."/>
            <person name="Stursova M."/>
            <person name="Weitz H."/>
            <person name="Taylor A."/>
            <person name="Grigoriev I.V."/>
            <person name="Nagy L.G."/>
            <person name="Martin F."/>
            <person name="Kauserud H."/>
        </authorList>
    </citation>
    <scope>NUCLEOTIDE SEQUENCE</scope>
    <source>
        <strain evidence="1">CBHHK200</strain>
    </source>
</reference>
<accession>A0AAD6T706</accession>
<dbReference type="AlphaFoldDB" id="A0AAD6T706"/>
<proteinExistence type="predicted"/>
<keyword evidence="2" id="KW-1185">Reference proteome</keyword>
<evidence type="ECO:0000313" key="2">
    <source>
        <dbReference type="Proteomes" id="UP001218188"/>
    </source>
</evidence>
<comment type="caution">
    <text evidence="1">The sequence shown here is derived from an EMBL/GenBank/DDBJ whole genome shotgun (WGS) entry which is preliminary data.</text>
</comment>
<dbReference type="EMBL" id="JARJCM010000031">
    <property type="protein sequence ID" value="KAJ7038517.1"/>
    <property type="molecule type" value="Genomic_DNA"/>
</dbReference>
<protein>
    <submittedName>
        <fullName evidence="1">Uncharacterized protein</fullName>
    </submittedName>
</protein>
<sequence>MAVSTKSTRRTLPFARSTLLRPIRAARLAHCDALDQWIGRADLSTASKVSLHGPLPAGQVMCRIFVVCLERPLSPVYLLSMRAYEPRAGPTGTIRLARFTGFPGDADAPLWVRRLPPGKYLTFPQPRAFVANLVGGVSDIPVQSLIYDEITNEMRTWASITAIGTPARRALARHCMAMGKVWARGNFVYPVEFEFKELRFISSSSSRWYQKGHFRSYGQALRSARKDQEPKRCRTAQLDARKRPLTSKNESWGSNASAFWQPHIQMLVLLQDRLFKFVVPKDDETLFSVDNRHLEKQACISSYQGALLQALAGVHGQDLPPSSKSRNDCGFAATQVAESLVDGQTKLFELRETEMKKVKSQITLQIEETVNSRMSSQLDQLREVSHNNITLEMARSSQLKAELQMQSAELVAARTHLQHLEAQALANQSVLIGQQAAFRRILATSCEGFNQSPMEMERVQILEALGLAVGQLSCNVRNLQLRFRSPRVIRSPKSEGGDE</sequence>
<dbReference type="Proteomes" id="UP001218188">
    <property type="component" value="Unassembled WGS sequence"/>
</dbReference>
<name>A0AAD6T706_9AGAR</name>
<gene>
    <name evidence="1" type="ORF">C8F04DRAFT_1179535</name>
</gene>